<evidence type="ECO:0000313" key="2">
    <source>
        <dbReference type="EMBL" id="WGH79675.1"/>
    </source>
</evidence>
<sequence>MARNRGMIETLVDGIKDALSGAMGTLAPQPDVVPVPVRDDPRHDPRRR</sequence>
<gene>
    <name evidence="2" type="ORF">P8627_05270</name>
</gene>
<proteinExistence type="predicted"/>
<accession>A0ABY8LEC8</accession>
<feature type="compositionally biased region" description="Basic and acidic residues" evidence="1">
    <location>
        <begin position="37"/>
        <end position="48"/>
    </location>
</feature>
<evidence type="ECO:0000313" key="3">
    <source>
        <dbReference type="Proteomes" id="UP001243420"/>
    </source>
</evidence>
<dbReference type="Proteomes" id="UP001243420">
    <property type="component" value="Chromosome"/>
</dbReference>
<organism evidence="2 3">
    <name type="scientific">Jannaschia ovalis</name>
    <dbReference type="NCBI Taxonomy" id="3038773"/>
    <lineage>
        <taxon>Bacteria</taxon>
        <taxon>Pseudomonadati</taxon>
        <taxon>Pseudomonadota</taxon>
        <taxon>Alphaproteobacteria</taxon>
        <taxon>Rhodobacterales</taxon>
        <taxon>Roseobacteraceae</taxon>
        <taxon>Jannaschia</taxon>
    </lineage>
</organism>
<dbReference type="RefSeq" id="WP_279966606.1">
    <property type="nucleotide sequence ID" value="NZ_CP122537.1"/>
</dbReference>
<evidence type="ECO:0000256" key="1">
    <source>
        <dbReference type="SAM" id="MobiDB-lite"/>
    </source>
</evidence>
<reference evidence="2 3" key="1">
    <citation type="submission" date="2023-04" db="EMBL/GenBank/DDBJ databases">
        <title>Jannaschia ovalis sp. nov., a marine bacterium isolated from sea tidal flat.</title>
        <authorList>
            <person name="Kwon D.Y."/>
            <person name="Kim J.-J."/>
        </authorList>
    </citation>
    <scope>NUCLEOTIDE SEQUENCE [LARGE SCALE GENOMIC DNA]</scope>
    <source>
        <strain evidence="2 3">GRR-S6-38</strain>
    </source>
</reference>
<protein>
    <submittedName>
        <fullName evidence="2">Uncharacterized protein</fullName>
    </submittedName>
</protein>
<keyword evidence="3" id="KW-1185">Reference proteome</keyword>
<dbReference type="EMBL" id="CP122537">
    <property type="protein sequence ID" value="WGH79675.1"/>
    <property type="molecule type" value="Genomic_DNA"/>
</dbReference>
<name>A0ABY8LEC8_9RHOB</name>
<feature type="region of interest" description="Disordered" evidence="1">
    <location>
        <begin position="25"/>
        <end position="48"/>
    </location>
</feature>